<protein>
    <submittedName>
        <fullName evidence="1">Uncharacterized protein</fullName>
    </submittedName>
</protein>
<sequence>MSEFSFQDFWGKNKKTILSLMAVAVVLPAVIAGVLNRNGYNISTSADQSGELRTWWEPAEVILIPGGEAELELNAEYERGRYPLPRLTVQLNSPNMTIEPQQLVYDLAFRGRITVGKIRIRVQEPGEYYLGVDENMIDTGLTNIVSINSPAKVIVR</sequence>
<dbReference type="EMBL" id="MEXU01000003">
    <property type="protein sequence ID" value="OGD11244.1"/>
    <property type="molecule type" value="Genomic_DNA"/>
</dbReference>
<organism evidence="1 2">
    <name type="scientific">Candidatus Amesbacteria bacterium RIFOXYB1_FULL_47_9</name>
    <dbReference type="NCBI Taxonomy" id="1797266"/>
    <lineage>
        <taxon>Bacteria</taxon>
        <taxon>Candidatus Amesiibacteriota</taxon>
    </lineage>
</organism>
<accession>A0A1F5A0E7</accession>
<gene>
    <name evidence="1" type="ORF">A2395_04455</name>
</gene>
<dbReference type="Proteomes" id="UP000178188">
    <property type="component" value="Unassembled WGS sequence"/>
</dbReference>
<comment type="caution">
    <text evidence="1">The sequence shown here is derived from an EMBL/GenBank/DDBJ whole genome shotgun (WGS) entry which is preliminary data.</text>
</comment>
<reference evidence="1 2" key="1">
    <citation type="journal article" date="2016" name="Nat. Commun.">
        <title>Thousands of microbial genomes shed light on interconnected biogeochemical processes in an aquifer system.</title>
        <authorList>
            <person name="Anantharaman K."/>
            <person name="Brown C.T."/>
            <person name="Hug L.A."/>
            <person name="Sharon I."/>
            <person name="Castelle C.J."/>
            <person name="Probst A.J."/>
            <person name="Thomas B.C."/>
            <person name="Singh A."/>
            <person name="Wilkins M.J."/>
            <person name="Karaoz U."/>
            <person name="Brodie E.L."/>
            <person name="Williams K.H."/>
            <person name="Hubbard S.S."/>
            <person name="Banfield J.F."/>
        </authorList>
    </citation>
    <scope>NUCLEOTIDE SEQUENCE [LARGE SCALE GENOMIC DNA]</scope>
</reference>
<name>A0A1F5A0E7_9BACT</name>
<evidence type="ECO:0000313" key="2">
    <source>
        <dbReference type="Proteomes" id="UP000178188"/>
    </source>
</evidence>
<dbReference type="AlphaFoldDB" id="A0A1F5A0E7"/>
<proteinExistence type="predicted"/>
<evidence type="ECO:0000313" key="1">
    <source>
        <dbReference type="EMBL" id="OGD11244.1"/>
    </source>
</evidence>